<comment type="caution">
    <text evidence="1">The sequence shown here is derived from an EMBL/GenBank/DDBJ whole genome shotgun (WGS) entry which is preliminary data.</text>
</comment>
<gene>
    <name evidence="1" type="ORF">PC115_g24381</name>
</gene>
<dbReference type="EMBL" id="RCMI01003147">
    <property type="protein sequence ID" value="KAG2873343.1"/>
    <property type="molecule type" value="Genomic_DNA"/>
</dbReference>
<dbReference type="PANTHER" id="PTHR22538">
    <property type="entry name" value="CILIA- AND FLAGELLA-ASSOCIATED PROTEIN 74"/>
    <property type="match status" value="1"/>
</dbReference>
<accession>A0A8T1A8K8</accession>
<evidence type="ECO:0000313" key="2">
    <source>
        <dbReference type="Proteomes" id="UP000774804"/>
    </source>
</evidence>
<protein>
    <submittedName>
        <fullName evidence="1">Uncharacterized protein</fullName>
    </submittedName>
</protein>
<reference evidence="1" key="1">
    <citation type="submission" date="2018-10" db="EMBL/GenBank/DDBJ databases">
        <title>Effector identification in a new, highly contiguous assembly of the strawberry crown rot pathogen Phytophthora cactorum.</title>
        <authorList>
            <person name="Armitage A.D."/>
            <person name="Nellist C.F."/>
            <person name="Bates H."/>
            <person name="Vickerstaff R.J."/>
            <person name="Harrison R.J."/>
        </authorList>
    </citation>
    <scope>NUCLEOTIDE SEQUENCE</scope>
    <source>
        <strain evidence="1">4032</strain>
    </source>
</reference>
<dbReference type="VEuPathDB" id="FungiDB:PC110_g14202"/>
<dbReference type="InterPro" id="IPR029058">
    <property type="entry name" value="AB_hydrolase_fold"/>
</dbReference>
<organism evidence="1 2">
    <name type="scientific">Phytophthora cactorum</name>
    <dbReference type="NCBI Taxonomy" id="29920"/>
    <lineage>
        <taxon>Eukaryota</taxon>
        <taxon>Sar</taxon>
        <taxon>Stramenopiles</taxon>
        <taxon>Oomycota</taxon>
        <taxon>Peronosporomycetes</taxon>
        <taxon>Peronosporales</taxon>
        <taxon>Peronosporaceae</taxon>
        <taxon>Phytophthora</taxon>
    </lineage>
</organism>
<dbReference type="PANTHER" id="PTHR22538:SF1">
    <property type="entry name" value="VWFD DOMAIN-CONTAINING PROTEIN"/>
    <property type="match status" value="1"/>
</dbReference>
<dbReference type="Gene3D" id="3.40.50.1820">
    <property type="entry name" value="alpha/beta hydrolase"/>
    <property type="match status" value="1"/>
</dbReference>
<dbReference type="AlphaFoldDB" id="A0A8T1A8K8"/>
<sequence>ACQFAGGLILEFSAPHTLAYMMQAFPIPTLATVFALLALVVLAAPLKDAVEHGEQVRLHNSLSKVPSLRLHVTLTGKNRNIHGQSTFDVFANPVVSEDNTLRYDGFANFIQGDTKFSYILEDGASYMVEKSDKDSASTTSQKVRCLPSILPFENMLPALNSVSAIPSASVGGKAIECPNGALFESSFGGVQFVLCASGSSGFTAYGLDVTMTVEYLQSPIRNTSVSSMKDEVRSCPAVVKPAPVTPAALALLTGEVLPPTSRNLKEAGLFEIEDDRCECKSTPRPCIFLHGLGNPNEMPELQDTPKMTKEKFGDIGDHAPCCTTVKYAVLNTVDAGWTNDTLLQKFCDFSLSMSGSSDLTSRTISDTIVVTHSMGGLVMANALATGKCKFAETTTWVSLSAPMKGSMAGDYSQELCDDEASTIAAPLLQWVGQCPASAARKSISYEGGEYSNAALDAAYKKAREAYRTNVDAAMCSDNYDGVLSKFYPSCIVGGTVIPHKSSENDALVEFQSCLGGLDPDLFGDSYEYKFYRSELNHADTAFLT</sequence>
<dbReference type="SUPFAM" id="SSF53474">
    <property type="entry name" value="alpha/beta-Hydrolases"/>
    <property type="match status" value="1"/>
</dbReference>
<name>A0A8T1A8K8_9STRA</name>
<feature type="non-terminal residue" evidence="1">
    <location>
        <position position="544"/>
    </location>
</feature>
<dbReference type="Proteomes" id="UP000774804">
    <property type="component" value="Unassembled WGS sequence"/>
</dbReference>
<feature type="non-terminal residue" evidence="1">
    <location>
        <position position="1"/>
    </location>
</feature>
<evidence type="ECO:0000313" key="1">
    <source>
        <dbReference type="EMBL" id="KAG2873343.1"/>
    </source>
</evidence>
<proteinExistence type="predicted"/>